<feature type="region of interest" description="Disordered" evidence="1">
    <location>
        <begin position="78"/>
        <end position="102"/>
    </location>
</feature>
<feature type="compositionally biased region" description="Basic residues" evidence="1">
    <location>
        <begin position="85"/>
        <end position="98"/>
    </location>
</feature>
<organism evidence="2 3">
    <name type="scientific">Cuscuta epithymum</name>
    <dbReference type="NCBI Taxonomy" id="186058"/>
    <lineage>
        <taxon>Eukaryota</taxon>
        <taxon>Viridiplantae</taxon>
        <taxon>Streptophyta</taxon>
        <taxon>Embryophyta</taxon>
        <taxon>Tracheophyta</taxon>
        <taxon>Spermatophyta</taxon>
        <taxon>Magnoliopsida</taxon>
        <taxon>eudicotyledons</taxon>
        <taxon>Gunneridae</taxon>
        <taxon>Pentapetalae</taxon>
        <taxon>asterids</taxon>
        <taxon>lamiids</taxon>
        <taxon>Solanales</taxon>
        <taxon>Convolvulaceae</taxon>
        <taxon>Cuscuteae</taxon>
        <taxon>Cuscuta</taxon>
        <taxon>Cuscuta subgen. Cuscuta</taxon>
    </lineage>
</organism>
<feature type="compositionally biased region" description="Basic and acidic residues" evidence="1">
    <location>
        <begin position="10"/>
        <end position="19"/>
    </location>
</feature>
<feature type="region of interest" description="Disordered" evidence="1">
    <location>
        <begin position="1"/>
        <end position="41"/>
    </location>
</feature>
<keyword evidence="3" id="KW-1185">Reference proteome</keyword>
<dbReference type="EMBL" id="CAMAPF010001039">
    <property type="protein sequence ID" value="CAH9142348.1"/>
    <property type="molecule type" value="Genomic_DNA"/>
</dbReference>
<comment type="caution">
    <text evidence="2">The sequence shown here is derived from an EMBL/GenBank/DDBJ whole genome shotgun (WGS) entry which is preliminary data.</text>
</comment>
<evidence type="ECO:0000313" key="2">
    <source>
        <dbReference type="EMBL" id="CAH9142348.1"/>
    </source>
</evidence>
<dbReference type="AlphaFoldDB" id="A0AAV0G4Q1"/>
<sequence>MRASQSSSNEKLKEKEHGRLRPPPSWSKVPTCSPRPSWGSVTLRSDTTLVSILRSGSPSASNAIDQLLIGRHRIDAPHQPAHHWPAQHRRTTSAKQRGKQTVPWALVKPQQRRKEKLVTAPRPMTG</sequence>
<dbReference type="Proteomes" id="UP001152523">
    <property type="component" value="Unassembled WGS sequence"/>
</dbReference>
<name>A0AAV0G4Q1_9ASTE</name>
<evidence type="ECO:0000256" key="1">
    <source>
        <dbReference type="SAM" id="MobiDB-lite"/>
    </source>
</evidence>
<gene>
    <name evidence="2" type="ORF">CEPIT_LOCUS39833</name>
</gene>
<evidence type="ECO:0000313" key="3">
    <source>
        <dbReference type="Proteomes" id="UP001152523"/>
    </source>
</evidence>
<reference evidence="2" key="1">
    <citation type="submission" date="2022-07" db="EMBL/GenBank/DDBJ databases">
        <authorList>
            <person name="Macas J."/>
            <person name="Novak P."/>
            <person name="Neumann P."/>
        </authorList>
    </citation>
    <scope>NUCLEOTIDE SEQUENCE</scope>
</reference>
<accession>A0AAV0G4Q1</accession>
<protein>
    <submittedName>
        <fullName evidence="2">Uncharacterized protein</fullName>
    </submittedName>
</protein>
<proteinExistence type="predicted"/>